<dbReference type="Proteomes" id="UP000449969">
    <property type="component" value="Unassembled WGS sequence"/>
</dbReference>
<evidence type="ECO:0000259" key="1">
    <source>
        <dbReference type="Pfam" id="PF18863"/>
    </source>
</evidence>
<dbReference type="Pfam" id="PF22809">
    <property type="entry name" value="DUF7014"/>
    <property type="match status" value="1"/>
</dbReference>
<dbReference type="InterPro" id="IPR054280">
    <property type="entry name" value="DUF7014"/>
</dbReference>
<feature type="domain" description="DUF7014" evidence="2">
    <location>
        <begin position="185"/>
        <end position="314"/>
    </location>
</feature>
<evidence type="ECO:0000313" key="4">
    <source>
        <dbReference type="Proteomes" id="UP000449969"/>
    </source>
</evidence>
<evidence type="ECO:0000259" key="2">
    <source>
        <dbReference type="Pfam" id="PF22809"/>
    </source>
</evidence>
<dbReference type="InterPro" id="IPR049503">
    <property type="entry name" value="AbiJ_NTD4"/>
</dbReference>
<protein>
    <recommendedName>
        <fullName evidence="5">Abortive infection protein-like C-terminal domain-containing protein</fullName>
    </recommendedName>
</protein>
<sequence>MAVWELYSKRRKKELGQLSDVYTYDSIPTTLRTQVVHMWDDAIGVEYRSRDADTQTIQSTYLQIAQILRREYGVFKLSNSRDPQDKREARADLVSWFLKEEDNGRILDAIELTFRIIEVYCGEEYYPHGRKNRKIADSAVEELNARFKEHGVGYQFTEGKLLRVDSQLVHSEVVIPALAILHGEHFAGAQEEFLSAFEHYRHGTKEEALVDACKSFESTMKALCDKRGWTYDKNKASASDLVNICLSQGLIPSFWQGHFAGLRSVLQSGIPTARNRQAGHGSGTQARPEPPDELVAYVLHMTASTILFLSEAEKRL</sequence>
<evidence type="ECO:0000313" key="3">
    <source>
        <dbReference type="EMBL" id="MVT78021.1"/>
    </source>
</evidence>
<keyword evidence="4" id="KW-1185">Reference proteome</keyword>
<dbReference type="EMBL" id="WQNE01000044">
    <property type="protein sequence ID" value="MVT78021.1"/>
    <property type="molecule type" value="Genomic_DNA"/>
</dbReference>
<dbReference type="NCBIfam" id="NF046078">
    <property type="entry name" value="STM4504_CBY0614"/>
    <property type="match status" value="1"/>
</dbReference>
<organism evidence="3 4">
    <name type="scientific">Bradyrhizobium cajani</name>
    <dbReference type="NCBI Taxonomy" id="1928661"/>
    <lineage>
        <taxon>Bacteria</taxon>
        <taxon>Pseudomonadati</taxon>
        <taxon>Pseudomonadota</taxon>
        <taxon>Alphaproteobacteria</taxon>
        <taxon>Hyphomicrobiales</taxon>
        <taxon>Nitrobacteraceae</taxon>
        <taxon>Bradyrhizobium</taxon>
    </lineage>
</organism>
<dbReference type="OrthoDB" id="8113776at2"/>
<name>A0A844TSY2_9BRAD</name>
<reference evidence="3 4" key="1">
    <citation type="submission" date="2019-12" db="EMBL/GenBank/DDBJ databases">
        <title>Draft genome sequences Bradyrhizobium cajani AMBPC1010, Bradyrhizobium pachyrhizi AMBPC1040 and Bradyrhizobium yuanmingense ALSPC3051, three plant growth promoting strains isolated from nodules of Cajanus cajan L. in Dominican Republic.</title>
        <authorList>
            <person name="Flores-Felix J.D."/>
            <person name="Araujo J."/>
            <person name="Diaz-Alcantara C."/>
            <person name="Gonzalez-Andres F."/>
            <person name="Velazquez E."/>
        </authorList>
    </citation>
    <scope>NUCLEOTIDE SEQUENCE [LARGE SCALE GENOMIC DNA]</scope>
    <source>
        <strain evidence="3 4">1010</strain>
    </source>
</reference>
<dbReference type="AlphaFoldDB" id="A0A844TSY2"/>
<evidence type="ECO:0008006" key="5">
    <source>
        <dbReference type="Google" id="ProtNLM"/>
    </source>
</evidence>
<feature type="domain" description="HEPN AbiJ-N-terminal" evidence="1">
    <location>
        <begin position="6"/>
        <end position="173"/>
    </location>
</feature>
<comment type="caution">
    <text evidence="3">The sequence shown here is derived from an EMBL/GenBank/DDBJ whole genome shotgun (WGS) entry which is preliminary data.</text>
</comment>
<accession>A0A844TSY2</accession>
<dbReference type="Pfam" id="PF18863">
    <property type="entry name" value="AbiJ_NTD4"/>
    <property type="match status" value="1"/>
</dbReference>
<gene>
    <name evidence="3" type="ORF">GPL20_34075</name>
</gene>
<proteinExistence type="predicted"/>
<dbReference type="RefSeq" id="WP_157336287.1">
    <property type="nucleotide sequence ID" value="NZ_JANADL010000011.1"/>
</dbReference>